<evidence type="ECO:0000256" key="9">
    <source>
        <dbReference type="ARBA" id="ARBA00022963"/>
    </source>
</evidence>
<dbReference type="PANTHER" id="PTHR45792:SF8">
    <property type="entry name" value="DIACYLGLYCEROL LIPASE-ALPHA"/>
    <property type="match status" value="1"/>
</dbReference>
<evidence type="ECO:0000256" key="1">
    <source>
        <dbReference type="ARBA" id="ARBA00001913"/>
    </source>
</evidence>
<keyword evidence="5" id="KW-0812">Transmembrane</keyword>
<evidence type="ECO:0000256" key="14">
    <source>
        <dbReference type="ARBA" id="ARBA00026104"/>
    </source>
</evidence>
<dbReference type="OrthoDB" id="345705at2759"/>
<dbReference type="InterPro" id="IPR011989">
    <property type="entry name" value="ARM-like"/>
</dbReference>
<keyword evidence="8" id="KW-0106">Calcium</keyword>
<evidence type="ECO:0000256" key="3">
    <source>
        <dbReference type="ARBA" id="ARBA00022475"/>
    </source>
</evidence>
<evidence type="ECO:0000256" key="13">
    <source>
        <dbReference type="ARBA" id="ARBA00024531"/>
    </source>
</evidence>
<evidence type="ECO:0000256" key="7">
    <source>
        <dbReference type="ARBA" id="ARBA00022801"/>
    </source>
</evidence>
<comment type="caution">
    <text evidence="17">The sequence shown here is derived from an EMBL/GenBank/DDBJ whole genome shotgun (WGS) entry which is preliminary data.</text>
</comment>
<keyword evidence="18" id="KW-1185">Reference proteome</keyword>
<dbReference type="Gene3D" id="3.40.50.1820">
    <property type="entry name" value="alpha/beta hydrolase"/>
    <property type="match status" value="1"/>
</dbReference>
<reference evidence="17" key="1">
    <citation type="submission" date="2021-02" db="EMBL/GenBank/DDBJ databases">
        <authorList>
            <person name="Dougan E. K."/>
            <person name="Rhodes N."/>
            <person name="Thang M."/>
            <person name="Chan C."/>
        </authorList>
    </citation>
    <scope>NUCLEOTIDE SEQUENCE</scope>
</reference>
<dbReference type="PANTHER" id="PTHR45792">
    <property type="entry name" value="DIACYLGLYCEROL LIPASE HOMOLOG-RELATED"/>
    <property type="match status" value="1"/>
</dbReference>
<dbReference type="EC" id="3.1.1.116" evidence="14"/>
<evidence type="ECO:0000256" key="12">
    <source>
        <dbReference type="ARBA" id="ARBA00023136"/>
    </source>
</evidence>
<feature type="region of interest" description="Disordered" evidence="15">
    <location>
        <begin position="887"/>
        <end position="908"/>
    </location>
</feature>
<dbReference type="SUPFAM" id="SSF53474">
    <property type="entry name" value="alpha/beta-Hydrolases"/>
    <property type="match status" value="1"/>
</dbReference>
<feature type="domain" description="Fungal lipase-type" evidence="16">
    <location>
        <begin position="1212"/>
        <end position="1339"/>
    </location>
</feature>
<dbReference type="GO" id="GO:0046872">
    <property type="term" value="F:metal ion binding"/>
    <property type="evidence" value="ECO:0007669"/>
    <property type="project" value="UniProtKB-KW"/>
</dbReference>
<keyword evidence="10" id="KW-1133">Transmembrane helix</keyword>
<feature type="region of interest" description="Disordered" evidence="15">
    <location>
        <begin position="1048"/>
        <end position="1067"/>
    </location>
</feature>
<accession>A0A812H3L9</accession>
<dbReference type="Pfam" id="PF01764">
    <property type="entry name" value="Lipase_3"/>
    <property type="match status" value="1"/>
</dbReference>
<dbReference type="InterPro" id="IPR052214">
    <property type="entry name" value="DAG_Lipase-Related"/>
</dbReference>
<evidence type="ECO:0000256" key="10">
    <source>
        <dbReference type="ARBA" id="ARBA00022989"/>
    </source>
</evidence>
<dbReference type="CDD" id="cd00519">
    <property type="entry name" value="Lipase_3"/>
    <property type="match status" value="1"/>
</dbReference>
<keyword evidence="9" id="KW-0442">Lipid degradation</keyword>
<evidence type="ECO:0000256" key="5">
    <source>
        <dbReference type="ARBA" id="ARBA00022692"/>
    </source>
</evidence>
<dbReference type="InterPro" id="IPR016024">
    <property type="entry name" value="ARM-type_fold"/>
</dbReference>
<dbReference type="InterPro" id="IPR002921">
    <property type="entry name" value="Fungal_lipase-type"/>
</dbReference>
<evidence type="ECO:0000256" key="15">
    <source>
        <dbReference type="SAM" id="MobiDB-lite"/>
    </source>
</evidence>
<dbReference type="EMBL" id="CAJNDS010000064">
    <property type="protein sequence ID" value="CAE6940783.1"/>
    <property type="molecule type" value="Genomic_DNA"/>
</dbReference>
<sequence>MDVDSFRKCVALVSSSSLPPEQRRALEASLLQLRRSPCAVDVCSQVLQGSDVCASYHAANTLKYAVLFSWPYISPAQREKALNAWFSALAPQQNVPTSGWQPVKNEALQAIALYFKKIYIGRNELPTIPHLSLDVAAAFLRALQDGRNLGLLAASEAAQQAAQQRFAHTALLPLLRTAATEAHWDCLAACANCPFSEKSDEWQAACAEVARAVSTRGKWELALQLAAQSPTIPAVWDLVVDASSRPASIYAVASCASKLLTDPSPGQRSSLARIAAELMQVDFNTDEGLASYDSLVAILRVLSRQQDRELKDYLVDNFFQHVLMAANVPDAYDETLGASGLHTSSGHDLLTLIATIGRDCNHITRGLQQLLSQPLENERAMDVRHVSLCFASEFLEVNEEALCLAAAVSAQTNGLSSPLLVADSLRFFQRVCSRGVLFSDTAQIFSVVLGLLDAEVVEEGLAVLTEVSKSAESRVLFASHFQEVWSNPQMPLSLVSGFCRCLRNSVSDVAELVVLAGPLRQDVLKQLANWDPRYVTGHQLALTERRFGALGGLAPLTSEFDEPIIQALQTLLGGRSPEHLLPCAAPLLAALARSGSVCGLRLADSVCVAMAALPAESEMQEHALDLCASLLQASCAPCTHVSEALVILWSMCCDCHSRRCFELLSKAPLTQRSFECLSAGLGHPDGHIQQLAAHALADRPFKGDASEILPRVLQIAVYQDGPLLERLADVFMVYTTASALMAAASKLVVGITDHILKAMVMQSFEKLSIQHGDPKANATQEALLLGARKAAEAVADRAARSGKTSKEVALAARQAAKAVGIAKESLIAKTVGSASTRAVAAEMGRKQAGWQEIAAAVAGLCANPVGSLLQPPSCILPASQAAALQSKSGEQALTSRNRGGNPQPGINGHEISMLFHAVSERWDWPPLPQHEPLGLAAQGPRATMRGYAGLMQSFSAPKPVDCNTPHEDLGEAPAESLLQLATSCHKLPLKILPEEPLPTHSCRVLEVYQRAWPVLGMFWDIYERQTGAGTKLAQIVCSVMNLAGSASCDASASRPAGKSTSKQHRYTHGSPSFATWTAGLRALLANAEAEEDAEFDRVAPAPSEWPAMHNVLKLELMPPQGRSEVCDDLLLDVVRLSAHLARFALAAYSNRLYGLVFPATACLTLACCISERRAFVRMSGIHDDDILEAETVAHPFKPVWWICHDRASSAIIVAIRGTFSMSDVLSDVLATQVLYKEHVIHEGVLASARWVYSKVLPLLQRHIIQMASTGPKKILITGHSLGGAVAALLAWMLREEAGWPVHAFVFGVPQVVDQALACKMQHFVTGIIHARDMVPTLSQKSVEDLRLHVAQAAQTPEERLVELQAVLAKFHLPAEPALLQDALLQQRHLQAPSPQRNVSTSTSTTVYEDAACDVAELPAIPMHNPGWQLHLKRRALGSRSREFKPILWRSSMEDFLITVSTATTASTNRVRPAWTMWQDHWPQAYLYACEALADRLAASLAVEPTISSLGLPQAGRAQVTSSAGSHCNLRQALCHIESYFEAPSL</sequence>
<organism evidence="17 18">
    <name type="scientific">Symbiodinium natans</name>
    <dbReference type="NCBI Taxonomy" id="878477"/>
    <lineage>
        <taxon>Eukaryota</taxon>
        <taxon>Sar</taxon>
        <taxon>Alveolata</taxon>
        <taxon>Dinophyceae</taxon>
        <taxon>Suessiales</taxon>
        <taxon>Symbiodiniaceae</taxon>
        <taxon>Symbiodinium</taxon>
    </lineage>
</organism>
<dbReference type="InterPro" id="IPR029058">
    <property type="entry name" value="AB_hydrolase_fold"/>
</dbReference>
<name>A0A812H3L9_9DINO</name>
<evidence type="ECO:0000313" key="17">
    <source>
        <dbReference type="EMBL" id="CAE6940783.1"/>
    </source>
</evidence>
<protein>
    <recommendedName>
        <fullName evidence="14">sn-1-specific diacylglycerol lipase</fullName>
        <ecNumber evidence="14">3.1.1.116</ecNumber>
    </recommendedName>
</protein>
<keyword evidence="12" id="KW-0472">Membrane</keyword>
<dbReference type="GO" id="GO:0016042">
    <property type="term" value="P:lipid catabolic process"/>
    <property type="evidence" value="ECO:0007669"/>
    <property type="project" value="UniProtKB-KW"/>
</dbReference>
<keyword evidence="7" id="KW-0378">Hydrolase</keyword>
<dbReference type="Gene3D" id="1.25.10.10">
    <property type="entry name" value="Leucine-rich Repeat Variant"/>
    <property type="match status" value="1"/>
</dbReference>
<keyword evidence="3" id="KW-1003">Cell membrane</keyword>
<dbReference type="SUPFAM" id="SSF48371">
    <property type="entry name" value="ARM repeat"/>
    <property type="match status" value="1"/>
</dbReference>
<evidence type="ECO:0000256" key="11">
    <source>
        <dbReference type="ARBA" id="ARBA00023098"/>
    </source>
</evidence>
<evidence type="ECO:0000259" key="16">
    <source>
        <dbReference type="Pfam" id="PF01764"/>
    </source>
</evidence>
<comment type="subcellular location">
    <subcellularLocation>
        <location evidence="2">Cell membrane</location>
        <topology evidence="2">Multi-pass membrane protein</topology>
    </subcellularLocation>
</comment>
<gene>
    <name evidence="17" type="primary">DAGLB</name>
    <name evidence="17" type="ORF">SNAT2548_LOCUS1197</name>
</gene>
<evidence type="ECO:0000256" key="8">
    <source>
        <dbReference type="ARBA" id="ARBA00022837"/>
    </source>
</evidence>
<evidence type="ECO:0000313" key="18">
    <source>
        <dbReference type="Proteomes" id="UP000604046"/>
    </source>
</evidence>
<evidence type="ECO:0000256" key="6">
    <source>
        <dbReference type="ARBA" id="ARBA00022723"/>
    </source>
</evidence>
<comment type="catalytic activity">
    <reaction evidence="13">
        <text>a 1,2-diacyl-sn-glycerol + H2O = a 2-acylglycerol + a fatty acid + H(+)</text>
        <dbReference type="Rhea" id="RHEA:33275"/>
        <dbReference type="ChEBI" id="CHEBI:15377"/>
        <dbReference type="ChEBI" id="CHEBI:15378"/>
        <dbReference type="ChEBI" id="CHEBI:17389"/>
        <dbReference type="ChEBI" id="CHEBI:17815"/>
        <dbReference type="ChEBI" id="CHEBI:28868"/>
        <dbReference type="EC" id="3.1.1.116"/>
    </reaction>
    <physiologicalReaction direction="left-to-right" evidence="13">
        <dbReference type="Rhea" id="RHEA:33276"/>
    </physiologicalReaction>
</comment>
<proteinExistence type="predicted"/>
<dbReference type="GO" id="GO:0005886">
    <property type="term" value="C:plasma membrane"/>
    <property type="evidence" value="ECO:0007669"/>
    <property type="project" value="UniProtKB-SubCell"/>
</dbReference>
<keyword evidence="11" id="KW-0443">Lipid metabolism</keyword>
<dbReference type="GO" id="GO:0016298">
    <property type="term" value="F:lipase activity"/>
    <property type="evidence" value="ECO:0007669"/>
    <property type="project" value="TreeGrafter"/>
</dbReference>
<keyword evidence="4" id="KW-0597">Phosphoprotein</keyword>
<dbReference type="Proteomes" id="UP000604046">
    <property type="component" value="Unassembled WGS sequence"/>
</dbReference>
<keyword evidence="6" id="KW-0479">Metal-binding</keyword>
<evidence type="ECO:0000256" key="2">
    <source>
        <dbReference type="ARBA" id="ARBA00004651"/>
    </source>
</evidence>
<comment type="cofactor">
    <cofactor evidence="1">
        <name>Ca(2+)</name>
        <dbReference type="ChEBI" id="CHEBI:29108"/>
    </cofactor>
</comment>
<evidence type="ECO:0000256" key="4">
    <source>
        <dbReference type="ARBA" id="ARBA00022553"/>
    </source>
</evidence>
<feature type="compositionally biased region" description="Polar residues" evidence="15">
    <location>
        <begin position="887"/>
        <end position="900"/>
    </location>
</feature>